<protein>
    <submittedName>
        <fullName evidence="1">Uncharacterized protein</fullName>
    </submittedName>
</protein>
<proteinExistence type="predicted"/>
<dbReference type="EMBL" id="CAADRP010001596">
    <property type="protein sequence ID" value="VFU43379.1"/>
    <property type="molecule type" value="Genomic_DNA"/>
</dbReference>
<accession>A0A6N2LQJ6</accession>
<organism evidence="1">
    <name type="scientific">Salix viminalis</name>
    <name type="common">Common osier</name>
    <name type="synonym">Basket willow</name>
    <dbReference type="NCBI Taxonomy" id="40686"/>
    <lineage>
        <taxon>Eukaryota</taxon>
        <taxon>Viridiplantae</taxon>
        <taxon>Streptophyta</taxon>
        <taxon>Embryophyta</taxon>
        <taxon>Tracheophyta</taxon>
        <taxon>Spermatophyta</taxon>
        <taxon>Magnoliopsida</taxon>
        <taxon>eudicotyledons</taxon>
        <taxon>Gunneridae</taxon>
        <taxon>Pentapetalae</taxon>
        <taxon>rosids</taxon>
        <taxon>fabids</taxon>
        <taxon>Malpighiales</taxon>
        <taxon>Salicaceae</taxon>
        <taxon>Saliceae</taxon>
        <taxon>Salix</taxon>
    </lineage>
</organism>
<reference evidence="1" key="1">
    <citation type="submission" date="2019-03" db="EMBL/GenBank/DDBJ databases">
        <authorList>
            <person name="Mank J."/>
            <person name="Almeida P."/>
        </authorList>
    </citation>
    <scope>NUCLEOTIDE SEQUENCE</scope>
    <source>
        <strain evidence="1">78183</strain>
    </source>
</reference>
<evidence type="ECO:0000313" key="1">
    <source>
        <dbReference type="EMBL" id="VFU43379.1"/>
    </source>
</evidence>
<gene>
    <name evidence="1" type="ORF">SVIM_LOCUS264266</name>
</gene>
<dbReference type="AlphaFoldDB" id="A0A6N2LQJ6"/>
<name>A0A6N2LQJ6_SALVM</name>
<sequence>MITWEVKLAASFAGSSFEFEATKPRFRSFTATFLTLNPTLSPGRASWSASWCISTDLTSVVSPVGPKVTTVPGLMTPVSTRPTGTVPIPPILYTSWSGRRRGLSVGLLGSWIWSRASRRVGPLYQSRLVDLSIMLSPSNPEIGTKGILSGLKCAQAYLVTAADHLLDTKGEGKKSMLTGLAILGDTGLKTTGGRVDDEDCTVSLGGSGNHVLDEVTVSRSIDDSAVVPGGLELPQGNINGNTTFTLSLELVKHPGILERPLVHLSSFLLEPLDDTLVNASKLVDQVSGGGRLSRVDMANDHDVDVTLLFTHDEISELN</sequence>